<dbReference type="InterPro" id="IPR042070">
    <property type="entry name" value="PucR_C-HTH_sf"/>
</dbReference>
<evidence type="ECO:0000313" key="4">
    <source>
        <dbReference type="Proteomes" id="UP000247892"/>
    </source>
</evidence>
<dbReference type="AlphaFoldDB" id="A0A318LRA5"/>
<proteinExistence type="predicted"/>
<sequence length="400" mass="43473">MRNDTAPIGAAARAELAVLAPAMRRRSADVAQLILQQIQSSIPAYARPLEGTFGNAILHGVQQGVLEFLDRLLDPAAAGNGTAALFRQLGRYEVSEGRSIDVLQSAYRIGGRVGWQALSDFGLRSKLPVETMCELAAALFAYIDELSALSHEGYVAAQARAAGALERRRKRLLELLLSEQPVPPGVLVDQAAAAAWTLPEEVTVVVLERDGDTEPPGYPELADDVLVDLESDAPCLVVPAPGGVVSELAAALTGWWCVVGPVVRLADARDSLRWARQLAGLIDDGVVERAPVVSCADHLLTLWLLSDPTLAERFVHSAMAPLDGFNARQRERLAETLSAWLETRGGAPEVAGQLKVHPQTVRYRIHQLEECYGDRLRDADERFALAVALRARRLRRTRPE</sequence>
<evidence type="ECO:0000259" key="2">
    <source>
        <dbReference type="Pfam" id="PF25906"/>
    </source>
</evidence>
<keyword evidence="4" id="KW-1185">Reference proteome</keyword>
<dbReference type="Pfam" id="PF13556">
    <property type="entry name" value="HTH_30"/>
    <property type="match status" value="1"/>
</dbReference>
<gene>
    <name evidence="3" type="ORF">BA062_05830</name>
</gene>
<dbReference type="RefSeq" id="WP_110335059.1">
    <property type="nucleotide sequence ID" value="NZ_MASU01000003.1"/>
</dbReference>
<organism evidence="3 4">
    <name type="scientific">Prauserella flavalba</name>
    <dbReference type="NCBI Taxonomy" id="1477506"/>
    <lineage>
        <taxon>Bacteria</taxon>
        <taxon>Bacillati</taxon>
        <taxon>Actinomycetota</taxon>
        <taxon>Actinomycetes</taxon>
        <taxon>Pseudonocardiales</taxon>
        <taxon>Pseudonocardiaceae</taxon>
        <taxon>Prauserella</taxon>
    </lineage>
</organism>
<evidence type="ECO:0000259" key="1">
    <source>
        <dbReference type="Pfam" id="PF13556"/>
    </source>
</evidence>
<accession>A0A318LRA5</accession>
<comment type="caution">
    <text evidence="3">The sequence shown here is derived from an EMBL/GenBank/DDBJ whole genome shotgun (WGS) entry which is preliminary data.</text>
</comment>
<feature type="domain" description="PucR-like N-terminal" evidence="2">
    <location>
        <begin position="19"/>
        <end position="177"/>
    </location>
</feature>
<dbReference type="PANTHER" id="PTHR33744">
    <property type="entry name" value="CARBOHYDRATE DIACID REGULATOR"/>
    <property type="match status" value="1"/>
</dbReference>
<dbReference type="Gene3D" id="1.10.10.2840">
    <property type="entry name" value="PucR C-terminal helix-turn-helix domain"/>
    <property type="match status" value="1"/>
</dbReference>
<dbReference type="InterPro" id="IPR058663">
    <property type="entry name" value="PucR-like_N"/>
</dbReference>
<feature type="domain" description="PucR C-terminal helix-turn-helix" evidence="1">
    <location>
        <begin position="333"/>
        <end position="391"/>
    </location>
</feature>
<dbReference type="Pfam" id="PF25906">
    <property type="entry name" value="PucR-like_N"/>
    <property type="match status" value="1"/>
</dbReference>
<evidence type="ECO:0000313" key="3">
    <source>
        <dbReference type="EMBL" id="PXY37263.1"/>
    </source>
</evidence>
<dbReference type="PANTHER" id="PTHR33744:SF1">
    <property type="entry name" value="DNA-BINDING TRANSCRIPTIONAL ACTIVATOR ADER"/>
    <property type="match status" value="1"/>
</dbReference>
<reference evidence="3 4" key="1">
    <citation type="submission" date="2016-07" db="EMBL/GenBank/DDBJ databases">
        <title>Draft genome sequence of Prauserella sp. YIM 121212, isolated from alkaline soil.</title>
        <authorList>
            <person name="Ruckert C."/>
            <person name="Albersmeier A."/>
            <person name="Jiang C.-L."/>
            <person name="Jiang Y."/>
            <person name="Kalinowski J."/>
            <person name="Schneider O."/>
            <person name="Winkler A."/>
            <person name="Zotchev S.B."/>
        </authorList>
    </citation>
    <scope>NUCLEOTIDE SEQUENCE [LARGE SCALE GENOMIC DNA]</scope>
    <source>
        <strain evidence="3 4">YIM 121212</strain>
    </source>
</reference>
<dbReference type="Proteomes" id="UP000247892">
    <property type="component" value="Unassembled WGS sequence"/>
</dbReference>
<dbReference type="EMBL" id="MASU01000003">
    <property type="protein sequence ID" value="PXY37263.1"/>
    <property type="molecule type" value="Genomic_DNA"/>
</dbReference>
<name>A0A318LRA5_9PSEU</name>
<dbReference type="OrthoDB" id="5243741at2"/>
<dbReference type="InterPro" id="IPR025736">
    <property type="entry name" value="PucR_C-HTH_dom"/>
</dbReference>
<dbReference type="InterPro" id="IPR051448">
    <property type="entry name" value="CdaR-like_regulators"/>
</dbReference>
<protein>
    <submittedName>
        <fullName evidence="3">Uncharacterized protein</fullName>
    </submittedName>
</protein>